<evidence type="ECO:0000259" key="2">
    <source>
        <dbReference type="PROSITE" id="PS50172"/>
    </source>
</evidence>
<feature type="region of interest" description="Disordered" evidence="1">
    <location>
        <begin position="127"/>
        <end position="187"/>
    </location>
</feature>
<feature type="compositionally biased region" description="Polar residues" evidence="1">
    <location>
        <begin position="221"/>
        <end position="230"/>
    </location>
</feature>
<dbReference type="Pfam" id="PF16589">
    <property type="entry name" value="BRCT_2"/>
    <property type="match status" value="1"/>
</dbReference>
<dbReference type="InterPro" id="IPR001357">
    <property type="entry name" value="BRCT_dom"/>
</dbReference>
<feature type="compositionally biased region" description="Basic and acidic residues" evidence="1">
    <location>
        <begin position="235"/>
        <end position="246"/>
    </location>
</feature>
<dbReference type="InterPro" id="IPR036420">
    <property type="entry name" value="BRCT_dom_sf"/>
</dbReference>
<feature type="compositionally biased region" description="Polar residues" evidence="1">
    <location>
        <begin position="164"/>
        <end position="187"/>
    </location>
</feature>
<feature type="compositionally biased region" description="Polar residues" evidence="1">
    <location>
        <begin position="303"/>
        <end position="312"/>
    </location>
</feature>
<sequence length="686" mass="75360">MSGASVFLESHGGISRDDITRSTTRIIRDERGDITVELHRPSQSLQNLTCLALITVDDWRVSFEAQVDGFTIVPPGAESLPGYYTIELPASTSEHRQSTILRPGDCIRLHDEFESTLRVEDVKVDSSIPSTNNETHEVAETQQQPSDGTIRRTRKPITKRTAVQVEQSMQGSNTLRSSTPAQTTQQSMMVAETPATYRKAPFTAMNAKDNELQKPTDPQDIVSTNVSTPTAVKDSFAERPKNRTPREQSVPSLELGSFTPGDHTAIQVKDVEGEDETTASERESDAVEEQERENAEFSPAPKSVSTNQSLRATTPPDGSNALEGSSSDPLQAADVTMAEPSSNAEEEVPNVRPTRTRRVKPEPQVRIPVSRNNKKRASPQHSEQDRPTKKKKKAQEIDESEESLASSIRIRIDGTPSQPIEPFREESTAARSQSLQRSMSSSINVMSPYIAKAPRVAFSNTKVTEREGSLTFLRKSGVKIVEKVTEQGCDIVCIGSINGTYVKSAKLLLGLALGKTIASDSWVLNSRKAGKLLDPSQYPPLNAPSEWGWGDDETQASNILNVDRSELFKGKCFFFTSATRKEYGSGFSDIEKIVQACGAKVMAKSAREYKHGDNNIIVATDHDLEAMSLTGADKDGEYRQCYSKELISMSVLRGSLDLENEDFLIQLSSSQSKKSKKPAARKGRSG</sequence>
<accession>A0AA39YWJ5</accession>
<comment type="caution">
    <text evidence="3">The sequence shown here is derived from an EMBL/GenBank/DDBJ whole genome shotgun (WGS) entry which is preliminary data.</text>
</comment>
<feature type="region of interest" description="Disordered" evidence="1">
    <location>
        <begin position="206"/>
        <end position="433"/>
    </location>
</feature>
<proteinExistence type="predicted"/>
<evidence type="ECO:0000256" key="1">
    <source>
        <dbReference type="SAM" id="MobiDB-lite"/>
    </source>
</evidence>
<reference evidence="3" key="1">
    <citation type="submission" date="2023-06" db="EMBL/GenBank/DDBJ databases">
        <title>Multi-omics analyses reveal the molecular pathogenesis toolkit of Lasiodiplodia hormozganensis, a cross-kingdom pathogen.</title>
        <authorList>
            <person name="Felix C."/>
            <person name="Meneses R."/>
            <person name="Goncalves M.F.M."/>
            <person name="Tilleman L."/>
            <person name="Duarte A.S."/>
            <person name="Jorrin-Novo J.V."/>
            <person name="Van De Peer Y."/>
            <person name="Deforce D."/>
            <person name="Van Nieuwerburgh F."/>
            <person name="Esteves A.C."/>
            <person name="Alves A."/>
        </authorList>
    </citation>
    <scope>NUCLEOTIDE SEQUENCE</scope>
    <source>
        <strain evidence="3">CBS 339.90</strain>
    </source>
</reference>
<keyword evidence="4" id="KW-1185">Reference proteome</keyword>
<dbReference type="Gene3D" id="3.40.50.10190">
    <property type="entry name" value="BRCT domain"/>
    <property type="match status" value="2"/>
</dbReference>
<dbReference type="SUPFAM" id="SSF52113">
    <property type="entry name" value="BRCT domain"/>
    <property type="match status" value="1"/>
</dbReference>
<evidence type="ECO:0000313" key="4">
    <source>
        <dbReference type="Proteomes" id="UP001175001"/>
    </source>
</evidence>
<protein>
    <recommendedName>
        <fullName evidence="2">BRCT domain-containing protein</fullName>
    </recommendedName>
</protein>
<feature type="domain" description="BRCT" evidence="2">
    <location>
        <begin position="453"/>
        <end position="540"/>
    </location>
</feature>
<dbReference type="EMBL" id="JAUJDW010000013">
    <property type="protein sequence ID" value="KAK0659560.1"/>
    <property type="molecule type" value="Genomic_DNA"/>
</dbReference>
<dbReference type="Proteomes" id="UP001175001">
    <property type="component" value="Unassembled WGS sequence"/>
</dbReference>
<dbReference type="PROSITE" id="PS50172">
    <property type="entry name" value="BRCT"/>
    <property type="match status" value="1"/>
</dbReference>
<gene>
    <name evidence="3" type="ORF">DIS24_g3906</name>
</gene>
<name>A0AA39YWJ5_9PEZI</name>
<organism evidence="3 4">
    <name type="scientific">Lasiodiplodia hormozganensis</name>
    <dbReference type="NCBI Taxonomy" id="869390"/>
    <lineage>
        <taxon>Eukaryota</taxon>
        <taxon>Fungi</taxon>
        <taxon>Dikarya</taxon>
        <taxon>Ascomycota</taxon>
        <taxon>Pezizomycotina</taxon>
        <taxon>Dothideomycetes</taxon>
        <taxon>Dothideomycetes incertae sedis</taxon>
        <taxon>Botryosphaeriales</taxon>
        <taxon>Botryosphaeriaceae</taxon>
        <taxon>Lasiodiplodia</taxon>
    </lineage>
</organism>
<evidence type="ECO:0000313" key="3">
    <source>
        <dbReference type="EMBL" id="KAK0659560.1"/>
    </source>
</evidence>
<dbReference type="AlphaFoldDB" id="A0AA39YWJ5"/>